<dbReference type="Gene3D" id="2.60.120.200">
    <property type="match status" value="1"/>
</dbReference>
<gene>
    <name evidence="2" type="ORF">RBR11_07335</name>
</gene>
<dbReference type="SUPFAM" id="SSF49899">
    <property type="entry name" value="Concanavalin A-like lectins/glucanases"/>
    <property type="match status" value="1"/>
</dbReference>
<evidence type="ECO:0000313" key="2">
    <source>
        <dbReference type="EMBL" id="MDQ4213728.1"/>
    </source>
</evidence>
<evidence type="ECO:0000256" key="1">
    <source>
        <dbReference type="SAM" id="SignalP"/>
    </source>
</evidence>
<feature type="chain" id="PRO_5046314132" evidence="1">
    <location>
        <begin position="28"/>
        <end position="939"/>
    </location>
</feature>
<proteinExistence type="predicted"/>
<dbReference type="EMBL" id="JAVFCB010000003">
    <property type="protein sequence ID" value="MDQ4213728.1"/>
    <property type="molecule type" value="Genomic_DNA"/>
</dbReference>
<dbReference type="Pfam" id="PF13385">
    <property type="entry name" value="Laminin_G_3"/>
    <property type="match status" value="1"/>
</dbReference>
<sequence length="939" mass="97549">MRAFRAFTGGFVVAALIVGGASPAASATTNYQATASRQAATVGATASASARAAATGEPVVVDALTTPTSLTKALPGGAMQLELSSRPVRVQQGGGWVPVNLTLQRDGDWFSPAASAVPVRFSPGGTNVISQTQTSSGEWVSESWPLGALPQPTIDGDTATYAEVAPGVDLKLVATKTGMASIYVVKSEEAAKSSGLAKLQVAVAGADLTTPDTGRVQAKAADGSSLIAAQPLWWDSSHGGTFKEPGSEAPPTPVTHEIAPDLLTMDVGASVAKAEVPAKAPVQYPIFVDPDWSTGMTASWYTDAAYPDASYLTAGASDVLRVGSYGQYVSDMFFQFPLGALAGKHILSAGVGTTQLSVDACGVGPITSHFVSVFSPGYTWNQEQYLRQSGQMWWSWAMGSWVGPDCGSAPMYVGWTVTDAVQSQAGQPNIHFAFAPGSSQSRRHYSRDATLVVSYNSYPDTPTNPSIVSPSRTCGTATAPAYVGASNVTVQVTQTDPDPGNVDDNFDLFLASNLNQRVQWQHPGMVAQGPRTVTFTGLSDGQTYAWRARGSDWLDDGIGSTDLCYFTVDTTKPGVPTATTAATSFTVGSGLNVSLSGAADVVGFVYWVTPTQLTSPAPNVPVDGTVSTASALPDCNGRVTANVRWACGNGSTAVTVSVAPTDALSTLWVSAYDRAGNQSAARGLPLYTSIGTPAAEANIDAGHMWQVSSLWSPLPSVVPDSNPWIGANGIDLNLPSGASVNSTDTVIPPLSGPVMKTGPLPNANEYIYASTAPVNATNSFTWSMWIKTDYVPSQGQDQVVAGQYAAAGGRGEVKLLATQDNHYAFCITGAPAADDNGRPVSNCVKGGSLAIGTWQLVTGIWDAANQQLRLLIGNSTVPVAVAGHVLGSGDWSAQGQLALGPSPDTHRFSGYIADPAFLPGVIDYYQLARLADQQLPFSS</sequence>
<protein>
    <submittedName>
        <fullName evidence="2">LamG-like jellyroll fold domain-containing protein</fullName>
    </submittedName>
</protein>
<dbReference type="Proteomes" id="UP001230289">
    <property type="component" value="Unassembled WGS sequence"/>
</dbReference>
<feature type="signal peptide" evidence="1">
    <location>
        <begin position="1"/>
        <end position="27"/>
    </location>
</feature>
<comment type="caution">
    <text evidence="2">The sequence shown here is derived from an EMBL/GenBank/DDBJ whole genome shotgun (WGS) entry which is preliminary data.</text>
</comment>
<organism evidence="2 3">
    <name type="scientific">Microbacterium capsulatum</name>
    <dbReference type="NCBI Taxonomy" id="3041921"/>
    <lineage>
        <taxon>Bacteria</taxon>
        <taxon>Bacillati</taxon>
        <taxon>Actinomycetota</taxon>
        <taxon>Actinomycetes</taxon>
        <taxon>Micrococcales</taxon>
        <taxon>Microbacteriaceae</taxon>
        <taxon>Microbacterium</taxon>
    </lineage>
</organism>
<evidence type="ECO:0000313" key="3">
    <source>
        <dbReference type="Proteomes" id="UP001230289"/>
    </source>
</evidence>
<name>A0ABU0XF37_9MICO</name>
<keyword evidence="3" id="KW-1185">Reference proteome</keyword>
<dbReference type="InterPro" id="IPR013320">
    <property type="entry name" value="ConA-like_dom_sf"/>
</dbReference>
<reference evidence="2 3" key="1">
    <citation type="submission" date="2023-08" db="EMBL/GenBank/DDBJ databases">
        <title>Microbacterium sp. nov., isolated from a waste landfill.</title>
        <authorList>
            <person name="Wen W."/>
        </authorList>
    </citation>
    <scope>NUCLEOTIDE SEQUENCE [LARGE SCALE GENOMIC DNA]</scope>
    <source>
        <strain evidence="2 3">ASV81</strain>
    </source>
</reference>
<accession>A0ABU0XF37</accession>
<keyword evidence="1" id="KW-0732">Signal</keyword>
<dbReference type="RefSeq" id="WP_308488666.1">
    <property type="nucleotide sequence ID" value="NZ_JAVFCB010000003.1"/>
</dbReference>